<evidence type="ECO:0000256" key="1">
    <source>
        <dbReference type="SAM" id="Phobius"/>
    </source>
</evidence>
<gene>
    <name evidence="2" type="ORF">DDQ50_16830</name>
</gene>
<name>A0A2V1HKM6_9MICO</name>
<dbReference type="InterPro" id="IPR043993">
    <property type="entry name" value="T4SS_pilin"/>
</dbReference>
<proteinExistence type="predicted"/>
<feature type="transmembrane region" description="Helical" evidence="1">
    <location>
        <begin position="68"/>
        <end position="92"/>
    </location>
</feature>
<dbReference type="AlphaFoldDB" id="A0A2V1HKM6"/>
<dbReference type="EMBL" id="QEOP01000006">
    <property type="protein sequence ID" value="PVZ93188.1"/>
    <property type="molecule type" value="Genomic_DNA"/>
</dbReference>
<accession>A0A2V1HKM6</accession>
<dbReference type="RefSeq" id="WP_116757954.1">
    <property type="nucleotide sequence ID" value="NZ_JBHUEX010000003.1"/>
</dbReference>
<keyword evidence="1" id="KW-1133">Transmembrane helix</keyword>
<evidence type="ECO:0000313" key="3">
    <source>
        <dbReference type="Proteomes" id="UP000244893"/>
    </source>
</evidence>
<protein>
    <submittedName>
        <fullName evidence="2">Uncharacterized protein</fullName>
    </submittedName>
</protein>
<feature type="transmembrane region" description="Helical" evidence="1">
    <location>
        <begin position="26"/>
        <end position="47"/>
    </location>
</feature>
<dbReference type="Pfam" id="PF18895">
    <property type="entry name" value="T4SS_pilin"/>
    <property type="match status" value="1"/>
</dbReference>
<keyword evidence="3" id="KW-1185">Reference proteome</keyword>
<dbReference type="Proteomes" id="UP000244893">
    <property type="component" value="Unassembled WGS sequence"/>
</dbReference>
<comment type="caution">
    <text evidence="2">The sequence shown here is derived from an EMBL/GenBank/DDBJ whole genome shotgun (WGS) entry which is preliminary data.</text>
</comment>
<evidence type="ECO:0000313" key="2">
    <source>
        <dbReference type="EMBL" id="PVZ93188.1"/>
    </source>
</evidence>
<sequence length="93" mass="9657">MQNPLDGILPDFSIFGAQFTELWQKILAGAWGIAIVIAIIYLIVSIAGMSTASGAQNPNEYKNGRQKAIGAGIALALLAALAVIVTAIFALVS</sequence>
<keyword evidence="1" id="KW-0472">Membrane</keyword>
<reference evidence="2 3" key="1">
    <citation type="submission" date="2018-05" db="EMBL/GenBank/DDBJ databases">
        <title>Amnibacterium sp. M8JJ-5, whole genome shotgun sequence.</title>
        <authorList>
            <person name="Tuo L."/>
        </authorList>
    </citation>
    <scope>NUCLEOTIDE SEQUENCE [LARGE SCALE GENOMIC DNA]</scope>
    <source>
        <strain evidence="2 3">M8JJ-5</strain>
    </source>
</reference>
<organism evidence="2 3">
    <name type="scientific">Amnibacterium flavum</name>
    <dbReference type="NCBI Taxonomy" id="2173173"/>
    <lineage>
        <taxon>Bacteria</taxon>
        <taxon>Bacillati</taxon>
        <taxon>Actinomycetota</taxon>
        <taxon>Actinomycetes</taxon>
        <taxon>Micrococcales</taxon>
        <taxon>Microbacteriaceae</taxon>
        <taxon>Amnibacterium</taxon>
    </lineage>
</organism>
<keyword evidence="1" id="KW-0812">Transmembrane</keyword>